<dbReference type="RefSeq" id="WP_151966991.1">
    <property type="nucleotide sequence ID" value="NZ_AP019860.1"/>
</dbReference>
<proteinExistence type="predicted"/>
<evidence type="ECO:0000313" key="1">
    <source>
        <dbReference type="EMBL" id="BBM82758.1"/>
    </source>
</evidence>
<keyword evidence="2" id="KW-1185">Reference proteome</keyword>
<accession>A0A5S9IJ17</accession>
<dbReference type="KEGG" id="uam:UABAM_01101"/>
<protein>
    <submittedName>
        <fullName evidence="1">Uncharacterized protein</fullName>
    </submittedName>
</protein>
<organism evidence="1 2">
    <name type="scientific">Uabimicrobium amorphum</name>
    <dbReference type="NCBI Taxonomy" id="2596890"/>
    <lineage>
        <taxon>Bacteria</taxon>
        <taxon>Pseudomonadati</taxon>
        <taxon>Planctomycetota</taxon>
        <taxon>Candidatus Uabimicrobiia</taxon>
        <taxon>Candidatus Uabimicrobiales</taxon>
        <taxon>Candidatus Uabimicrobiaceae</taxon>
        <taxon>Candidatus Uabimicrobium</taxon>
    </lineage>
</organism>
<dbReference type="Proteomes" id="UP000326354">
    <property type="component" value="Chromosome"/>
</dbReference>
<reference evidence="1 2" key="1">
    <citation type="submission" date="2019-08" db="EMBL/GenBank/DDBJ databases">
        <title>Complete genome sequence of Candidatus Uab amorphum.</title>
        <authorList>
            <person name="Shiratori T."/>
            <person name="Suzuki S."/>
            <person name="Kakizawa Y."/>
            <person name="Ishida K."/>
        </authorList>
    </citation>
    <scope>NUCLEOTIDE SEQUENCE [LARGE SCALE GENOMIC DNA]</scope>
    <source>
        <strain evidence="1 2">SRT547</strain>
    </source>
</reference>
<name>A0A5S9IJ17_UABAM</name>
<sequence>MKILTFVFCCIIILNYADEQKTDNKIYPFTLEKNEIPKGHTLVKFSENDKKQGLKNPGFIPQKFLKDFCTRLKIEPENIHRIYNVSLKGKSDQAGYMAFEFSDKQLLDKHLEKVLKMVVGWVFIYSHKEHLLLFWSHDSESVPILQQWAGHVVKRLKSKDEVNVLFRGKRYIPPAF</sequence>
<evidence type="ECO:0000313" key="2">
    <source>
        <dbReference type="Proteomes" id="UP000326354"/>
    </source>
</evidence>
<dbReference type="EMBL" id="AP019860">
    <property type="protein sequence ID" value="BBM82758.1"/>
    <property type="molecule type" value="Genomic_DNA"/>
</dbReference>
<gene>
    <name evidence="1" type="ORF">UABAM_01101</name>
</gene>
<dbReference type="AlphaFoldDB" id="A0A5S9IJ17"/>